<proteinExistence type="inferred from homology"/>
<protein>
    <submittedName>
        <fullName evidence="2">Universal stress protein</fullName>
    </submittedName>
</protein>
<evidence type="ECO:0000256" key="1">
    <source>
        <dbReference type="ARBA" id="ARBA00008791"/>
    </source>
</evidence>
<evidence type="ECO:0000313" key="2">
    <source>
        <dbReference type="EMBL" id="RCN56530.1"/>
    </source>
</evidence>
<evidence type="ECO:0000313" key="3">
    <source>
        <dbReference type="Proteomes" id="UP000253250"/>
    </source>
</evidence>
<comment type="caution">
    <text evidence="2">The sequence shown here is derived from an EMBL/GenBank/DDBJ whole genome shotgun (WGS) entry which is preliminary data.</text>
</comment>
<keyword evidence="3" id="KW-1185">Reference proteome</keyword>
<organism evidence="2 3">
    <name type="scientific">Acidiferrobacter thiooxydans</name>
    <dbReference type="NCBI Taxonomy" id="163359"/>
    <lineage>
        <taxon>Bacteria</taxon>
        <taxon>Pseudomonadati</taxon>
        <taxon>Pseudomonadota</taxon>
        <taxon>Gammaproteobacteria</taxon>
        <taxon>Acidiferrobacterales</taxon>
        <taxon>Acidiferrobacteraceae</taxon>
        <taxon>Acidiferrobacter</taxon>
    </lineage>
</organism>
<dbReference type="EMBL" id="PSYR01000002">
    <property type="protein sequence ID" value="RCN56530.1"/>
    <property type="molecule type" value="Genomic_DNA"/>
</dbReference>
<dbReference type="Pfam" id="PF00582">
    <property type="entry name" value="Usp"/>
    <property type="match status" value="1"/>
</dbReference>
<dbReference type="Gene3D" id="3.40.50.620">
    <property type="entry name" value="HUPs"/>
    <property type="match status" value="1"/>
</dbReference>
<dbReference type="PANTHER" id="PTHR46268:SF6">
    <property type="entry name" value="UNIVERSAL STRESS PROTEIN UP12"/>
    <property type="match status" value="1"/>
</dbReference>
<sequence>MVFRTMLLCYDGTREGRTALHQGAELASACGAFVHLLAVVRTSATAIVGESLSSDAPFAEQTRQTEEILNEGVTRLTERGVKARGHVALGEPIDEIARAAKTLQVDLIVLGHRTQSAFARWWRGSVGVTLLDLSACSILVCIENPPPPEIGP</sequence>
<accession>A0A1C2FXE2</accession>
<dbReference type="InterPro" id="IPR014729">
    <property type="entry name" value="Rossmann-like_a/b/a_fold"/>
</dbReference>
<gene>
    <name evidence="2" type="ORF">C4900_12095</name>
</gene>
<reference evidence="2 3" key="1">
    <citation type="submission" date="2018-02" db="EMBL/GenBank/DDBJ databases">
        <title>Insights into the biology of acidophilic members of the Acidiferrobacteraceae family derived from comparative genomic analyses.</title>
        <authorList>
            <person name="Issotta F."/>
            <person name="Thyssen C."/>
            <person name="Mena C."/>
            <person name="Moya A."/>
            <person name="Bellenberg S."/>
            <person name="Sproer C."/>
            <person name="Covarrubias P.C."/>
            <person name="Sand W."/>
            <person name="Quatrini R."/>
            <person name="Vera M."/>
        </authorList>
    </citation>
    <scope>NUCLEOTIDE SEQUENCE [LARGE SCALE GENOMIC DNA]</scope>
    <source>
        <strain evidence="3">m-1</strain>
    </source>
</reference>
<dbReference type="Proteomes" id="UP000253250">
    <property type="component" value="Unassembled WGS sequence"/>
</dbReference>
<dbReference type="PANTHER" id="PTHR46268">
    <property type="entry name" value="STRESS RESPONSE PROTEIN NHAX"/>
    <property type="match status" value="1"/>
</dbReference>
<dbReference type="OrthoDB" id="5781119at2"/>
<dbReference type="CDD" id="cd00293">
    <property type="entry name" value="USP-like"/>
    <property type="match status" value="1"/>
</dbReference>
<dbReference type="SUPFAM" id="SSF52402">
    <property type="entry name" value="Adenine nucleotide alpha hydrolases-like"/>
    <property type="match status" value="1"/>
</dbReference>
<dbReference type="RefSeq" id="WP_065972207.1">
    <property type="nucleotide sequence ID" value="NZ_CP080624.1"/>
</dbReference>
<name>A0A1C2FXE2_9GAMM</name>
<dbReference type="AlphaFoldDB" id="A0A1C2FXE2"/>
<dbReference type="InterPro" id="IPR006016">
    <property type="entry name" value="UspA"/>
</dbReference>
<dbReference type="STRING" id="163359.A9R16_04900"/>
<comment type="similarity">
    <text evidence="1">Belongs to the universal stress protein A family.</text>
</comment>